<protein>
    <submittedName>
        <fullName evidence="1">Phage protein</fullName>
    </submittedName>
</protein>
<reference evidence="1" key="1">
    <citation type="journal article" date="2015" name="MBio">
        <title>Eco-Evolutionary Dynamics of Episomes among Ecologically Cohesive Bacterial Populations.</title>
        <authorList>
            <person name="Xue H."/>
            <person name="Cordero O.X."/>
            <person name="Camas F.M."/>
            <person name="Trimble W."/>
            <person name="Meyer F."/>
            <person name="Guglielmini J."/>
            <person name="Rocha E.P."/>
            <person name="Polz M.F."/>
        </authorList>
    </citation>
    <scope>NUCLEOTIDE SEQUENCE</scope>
    <source>
        <strain evidence="1">FF_113</strain>
    </source>
</reference>
<evidence type="ECO:0000313" key="1">
    <source>
        <dbReference type="EMBL" id="AKN38795.1"/>
    </source>
</evidence>
<sequence length="173" mass="19331">MSKNANFSASFDWSISKIAECFGMSRNTVSKRLREFNVQPSGKERGSDVYALKDVAPALFKSDSLPAGAVFDPNKMPPGMRKDWYQSENERVKLEKALGQLCESGDVARNYALLAKSVIQVMETMPDVLERDCGLTPSQVSKVQQSIDDLRDQIAVMAALDFYDDEEEDDDEC</sequence>
<dbReference type="AlphaFoldDB" id="A0A0H3ZRB2"/>
<proteinExistence type="predicted"/>
<dbReference type="EMBL" id="KP795616">
    <property type="protein sequence ID" value="AKN38795.1"/>
    <property type="molecule type" value="Genomic_DNA"/>
</dbReference>
<name>A0A0H3ZRB2_9GAMM</name>
<organism evidence="1">
    <name type="scientific">Enterovibrio sp. FF_113</name>
    <dbReference type="NCBI Taxonomy" id="1660266"/>
    <lineage>
        <taxon>Bacteria</taxon>
        <taxon>Pseudomonadati</taxon>
        <taxon>Pseudomonadota</taxon>
        <taxon>Gammaproteobacteria</taxon>
        <taxon>Vibrionales</taxon>
        <taxon>Vibrionaceae</taxon>
        <taxon>Enterovibrio</taxon>
    </lineage>
</organism>
<accession>A0A0H3ZRB2</accession>
<dbReference type="Pfam" id="PF07278">
    <property type="entry name" value="DUF1441"/>
    <property type="match status" value="1"/>
</dbReference>
<dbReference type="InterPro" id="IPR009901">
    <property type="entry name" value="Phage_VT1-Sakai_H0025"/>
</dbReference>